<dbReference type="STRING" id="326424.FRAAL2769"/>
<dbReference type="AlphaFoldDB" id="Q0RM39"/>
<evidence type="ECO:0000313" key="1">
    <source>
        <dbReference type="EMBL" id="CAJ61413.1"/>
    </source>
</evidence>
<dbReference type="EMBL" id="CT573213">
    <property type="protein sequence ID" value="CAJ61413.1"/>
    <property type="molecule type" value="Genomic_DNA"/>
</dbReference>
<gene>
    <name evidence="1" type="ordered locus">FRAAL2769</name>
</gene>
<protein>
    <submittedName>
        <fullName evidence="1">Uncharacterized protein</fullName>
    </submittedName>
</protein>
<reference evidence="1 2" key="1">
    <citation type="journal article" date="2007" name="Genome Res.">
        <title>Genome characteristics of facultatively symbiotic Frankia sp. strains reflect host range and host plant biogeography.</title>
        <authorList>
            <person name="Normand P."/>
            <person name="Lapierre P."/>
            <person name="Tisa L.S."/>
            <person name="Gogarten J.P."/>
            <person name="Alloisio N."/>
            <person name="Bagnarol E."/>
            <person name="Bassi C.A."/>
            <person name="Berry A.M."/>
            <person name="Bickhart D.M."/>
            <person name="Choisne N."/>
            <person name="Couloux A."/>
            <person name="Cournoyer B."/>
            <person name="Cruveiller S."/>
            <person name="Daubin V."/>
            <person name="Demange N."/>
            <person name="Francino M.P."/>
            <person name="Goltsman E."/>
            <person name="Huang Y."/>
            <person name="Kopp O.R."/>
            <person name="Labarre L."/>
            <person name="Lapidus A."/>
            <person name="Lavire C."/>
            <person name="Marechal J."/>
            <person name="Martinez M."/>
            <person name="Mastronunzio J.E."/>
            <person name="Mullin B.C."/>
            <person name="Niemann J."/>
            <person name="Pujic P."/>
            <person name="Rawnsley T."/>
            <person name="Rouy Z."/>
            <person name="Schenowitz C."/>
            <person name="Sellstedt A."/>
            <person name="Tavares F."/>
            <person name="Tomkins J.P."/>
            <person name="Vallenet D."/>
            <person name="Valverde C."/>
            <person name="Wall L.G."/>
            <person name="Wang Y."/>
            <person name="Medigue C."/>
            <person name="Benson D.R."/>
        </authorList>
    </citation>
    <scope>NUCLEOTIDE SEQUENCE [LARGE SCALE GENOMIC DNA]</scope>
    <source>
        <strain evidence="2">DSM 45986 / CECT 9034 / ACN14a</strain>
    </source>
</reference>
<proteinExistence type="predicted"/>
<dbReference type="HOGENOM" id="CLU_876471_0_0_11"/>
<dbReference type="RefSeq" id="WP_011603921.1">
    <property type="nucleotide sequence ID" value="NC_008278.1"/>
</dbReference>
<keyword evidence="2" id="KW-1185">Reference proteome</keyword>
<organism evidence="1 2">
    <name type="scientific">Frankia alni (strain DSM 45986 / CECT 9034 / ACN14a)</name>
    <dbReference type="NCBI Taxonomy" id="326424"/>
    <lineage>
        <taxon>Bacteria</taxon>
        <taxon>Bacillati</taxon>
        <taxon>Actinomycetota</taxon>
        <taxon>Actinomycetes</taxon>
        <taxon>Frankiales</taxon>
        <taxon>Frankiaceae</taxon>
        <taxon>Frankia</taxon>
    </lineage>
</organism>
<dbReference type="Proteomes" id="UP000000657">
    <property type="component" value="Chromosome"/>
</dbReference>
<evidence type="ECO:0000313" key="2">
    <source>
        <dbReference type="Proteomes" id="UP000000657"/>
    </source>
</evidence>
<sequence>MTDQIADGAQGIRQRLENARQYGALALDYLASLETQGEQEAGFLSVELHAAISKMILGAGDARRILLGVPQDRPLTDPPRPRVVDPRDVERLTPLACAALAATDGSMRDAAQAAVAAVLGEYGRLLEQRSAADVLFGDADLDRAVEAARASRAATADDQDDHQRERAAIQAAIESLLGQLRAAGMVMPARAKPTYVVICDGGPDVGWLALTAASHVEALQLGRDSPLSVVMVAVVTARGPQSPFMRRAFPLSPESEGEFGTAAIATAIRYAVAGRGIALDEETGKAAAVAAAHVTVPALLAECLRRGPAPETPENDQ</sequence>
<name>Q0RM39_FRAAA</name>
<dbReference type="KEGG" id="fal:FRAAL2769"/>
<accession>Q0RM39</accession>